<keyword evidence="2" id="KW-0812">Transmembrane</keyword>
<comment type="caution">
    <text evidence="4">The sequence shown here is derived from an EMBL/GenBank/DDBJ whole genome shotgun (WGS) entry which is preliminary data.</text>
</comment>
<keyword evidence="5" id="KW-1185">Reference proteome</keyword>
<evidence type="ECO:0000256" key="2">
    <source>
        <dbReference type="SAM" id="Phobius"/>
    </source>
</evidence>
<feature type="transmembrane region" description="Helical" evidence="2">
    <location>
        <begin position="437"/>
        <end position="458"/>
    </location>
</feature>
<evidence type="ECO:0000256" key="1">
    <source>
        <dbReference type="SAM" id="MobiDB-lite"/>
    </source>
</evidence>
<dbReference type="AlphaFoldDB" id="A0A8T2SUZ1"/>
<feature type="region of interest" description="Disordered" evidence="1">
    <location>
        <begin position="216"/>
        <end position="251"/>
    </location>
</feature>
<evidence type="ECO:0000313" key="5">
    <source>
        <dbReference type="Proteomes" id="UP000825935"/>
    </source>
</evidence>
<name>A0A8T2SUZ1_CERRI</name>
<feature type="domain" description="Synergin gamma C-terminal" evidence="3">
    <location>
        <begin position="389"/>
        <end position="577"/>
    </location>
</feature>
<reference evidence="4" key="1">
    <citation type="submission" date="2021-08" db="EMBL/GenBank/DDBJ databases">
        <title>WGS assembly of Ceratopteris richardii.</title>
        <authorList>
            <person name="Marchant D.B."/>
            <person name="Chen G."/>
            <person name="Jenkins J."/>
            <person name="Shu S."/>
            <person name="Leebens-Mack J."/>
            <person name="Grimwood J."/>
            <person name="Schmutz J."/>
            <person name="Soltis P."/>
            <person name="Soltis D."/>
            <person name="Chen Z.-H."/>
        </authorList>
    </citation>
    <scope>NUCLEOTIDE SEQUENCE</scope>
    <source>
        <strain evidence="4">Whitten #5841</strain>
        <tissue evidence="4">Leaf</tissue>
    </source>
</reference>
<dbReference type="Proteomes" id="UP000825935">
    <property type="component" value="Chromosome 17"/>
</dbReference>
<dbReference type="InterPro" id="IPR059024">
    <property type="entry name" value="SYNRG_C"/>
</dbReference>
<dbReference type="OMA" id="TEMYSAG"/>
<dbReference type="OrthoDB" id="765227at2759"/>
<evidence type="ECO:0000259" key="3">
    <source>
        <dbReference type="Pfam" id="PF25999"/>
    </source>
</evidence>
<organism evidence="4 5">
    <name type="scientific">Ceratopteris richardii</name>
    <name type="common">Triangle waterfern</name>
    <dbReference type="NCBI Taxonomy" id="49495"/>
    <lineage>
        <taxon>Eukaryota</taxon>
        <taxon>Viridiplantae</taxon>
        <taxon>Streptophyta</taxon>
        <taxon>Embryophyta</taxon>
        <taxon>Tracheophyta</taxon>
        <taxon>Polypodiopsida</taxon>
        <taxon>Polypodiidae</taxon>
        <taxon>Polypodiales</taxon>
        <taxon>Pteridineae</taxon>
        <taxon>Pteridaceae</taxon>
        <taxon>Parkerioideae</taxon>
        <taxon>Ceratopteris</taxon>
    </lineage>
</organism>
<proteinExistence type="predicted"/>
<evidence type="ECO:0000313" key="4">
    <source>
        <dbReference type="EMBL" id="KAH7373622.1"/>
    </source>
</evidence>
<protein>
    <recommendedName>
        <fullName evidence="3">Synergin gamma C-terminal domain-containing protein</fullName>
    </recommendedName>
</protein>
<dbReference type="EMBL" id="CM035422">
    <property type="protein sequence ID" value="KAH7373622.1"/>
    <property type="molecule type" value="Genomic_DNA"/>
</dbReference>
<dbReference type="Pfam" id="PF25999">
    <property type="entry name" value="SYNRG_C"/>
    <property type="match status" value="1"/>
</dbReference>
<dbReference type="PANTHER" id="PTHR35701:SF1">
    <property type="entry name" value="OS11G0148400 PROTEIN"/>
    <property type="match status" value="1"/>
</dbReference>
<sequence>MDSDDDFGDFTFAPAGTSRMTVTASANSFRVEFPTASDHDLGISFDPFGFQTLSNDAKTSTAQAVQVSDIFAVMDTPSDNQNTFSMKPIENNSDDDWGDFVEHSASSIPNDSNMFDWFGSTSDLQSSSQVLQSHHSTNGNASVSLLADSDWKDGFRASFSEQVARNTEQKSESFMFGDLYISAEKDFLSSKGNTVSPSPVENGVVNDSVVGLQEIAQQSSKTTSDQKRNGLNEFKSSPIPLSSFGDSELETENSNAELVDSLKTMFEASSRHKNATTNVTSSRSSDLSSLIANLYTEAESHSSAKNQTDMDTLISTGIGKTKNSIPHNGYSIDTATNNSNLEKSMFSLSLGAENGLSRSSSKCDIMEATPSEVQSKVSISSLLDSVSTTDRQTYVQTWASILAICASELELASDIWKQAEGADIHLDLIADPGGKTYFAAIGQVYIVALILAVTLNLYKPWLEVAEKEAENVLTDLKRCQTVWLDTNLKAGVRLALSELQGSIPTSVVSWQGIELFATVALEAYIEAASTSVQYICKISLLPIAPFSCLHSTEWCGSTYLLPVANLWANCISQRPPAACLSGLESCTFCS</sequence>
<keyword evidence="2" id="KW-0472">Membrane</keyword>
<dbReference type="PANTHER" id="PTHR35701">
    <property type="entry name" value="OS11G0148400 PROTEIN"/>
    <property type="match status" value="1"/>
</dbReference>
<keyword evidence="2" id="KW-1133">Transmembrane helix</keyword>
<accession>A0A8T2SUZ1</accession>
<gene>
    <name evidence="4" type="ORF">KP509_17G065500</name>
</gene>